<accession>A0AAV4PHH7</accession>
<dbReference type="Proteomes" id="UP001054945">
    <property type="component" value="Unassembled WGS sequence"/>
</dbReference>
<keyword evidence="2" id="KW-1185">Reference proteome</keyword>
<reference evidence="1 2" key="1">
    <citation type="submission" date="2021-06" db="EMBL/GenBank/DDBJ databases">
        <title>Caerostris extrusa draft genome.</title>
        <authorList>
            <person name="Kono N."/>
            <person name="Arakawa K."/>
        </authorList>
    </citation>
    <scope>NUCLEOTIDE SEQUENCE [LARGE SCALE GENOMIC DNA]</scope>
</reference>
<sequence length="109" mass="11822">MDVLKVIGGWMWVTKRPRMRKPRLANGTIRGTEKGRGGAGGRKAVLKSLSASNQGRLLGVNPSFATAGCRKLLIQVPPPPFPCPTKHLRALWRAAILNHIPSFTLASKS</sequence>
<name>A0AAV4PHH7_CAEEX</name>
<dbReference type="EMBL" id="BPLR01004709">
    <property type="protein sequence ID" value="GIX96902.1"/>
    <property type="molecule type" value="Genomic_DNA"/>
</dbReference>
<comment type="caution">
    <text evidence="1">The sequence shown here is derived from an EMBL/GenBank/DDBJ whole genome shotgun (WGS) entry which is preliminary data.</text>
</comment>
<dbReference type="AlphaFoldDB" id="A0AAV4PHH7"/>
<gene>
    <name evidence="1" type="ORF">CEXT_483991</name>
</gene>
<proteinExistence type="predicted"/>
<organism evidence="1 2">
    <name type="scientific">Caerostris extrusa</name>
    <name type="common">Bark spider</name>
    <name type="synonym">Caerostris bankana</name>
    <dbReference type="NCBI Taxonomy" id="172846"/>
    <lineage>
        <taxon>Eukaryota</taxon>
        <taxon>Metazoa</taxon>
        <taxon>Ecdysozoa</taxon>
        <taxon>Arthropoda</taxon>
        <taxon>Chelicerata</taxon>
        <taxon>Arachnida</taxon>
        <taxon>Araneae</taxon>
        <taxon>Araneomorphae</taxon>
        <taxon>Entelegynae</taxon>
        <taxon>Araneoidea</taxon>
        <taxon>Araneidae</taxon>
        <taxon>Caerostris</taxon>
    </lineage>
</organism>
<evidence type="ECO:0000313" key="2">
    <source>
        <dbReference type="Proteomes" id="UP001054945"/>
    </source>
</evidence>
<evidence type="ECO:0000313" key="1">
    <source>
        <dbReference type="EMBL" id="GIX96902.1"/>
    </source>
</evidence>
<protein>
    <submittedName>
        <fullName evidence="1">Uncharacterized protein</fullName>
    </submittedName>
</protein>